<evidence type="ECO:0000313" key="1">
    <source>
        <dbReference type="EMBL" id="KAK0637183.1"/>
    </source>
</evidence>
<protein>
    <submittedName>
        <fullName evidence="1">Uncharacterized protein</fullName>
    </submittedName>
</protein>
<dbReference type="EMBL" id="JAULSR010000001">
    <property type="protein sequence ID" value="KAK0637183.1"/>
    <property type="molecule type" value="Genomic_DNA"/>
</dbReference>
<gene>
    <name evidence="1" type="ORF">B0T17DRAFT_520912</name>
</gene>
<reference evidence="1" key="1">
    <citation type="submission" date="2023-06" db="EMBL/GenBank/DDBJ databases">
        <title>Genome-scale phylogeny and comparative genomics of the fungal order Sordariales.</title>
        <authorList>
            <consortium name="Lawrence Berkeley National Laboratory"/>
            <person name="Hensen N."/>
            <person name="Bonometti L."/>
            <person name="Westerberg I."/>
            <person name="Brannstrom I.O."/>
            <person name="Guillou S."/>
            <person name="Cros-Aarteil S."/>
            <person name="Calhoun S."/>
            <person name="Haridas S."/>
            <person name="Kuo A."/>
            <person name="Mondo S."/>
            <person name="Pangilinan J."/>
            <person name="Riley R."/>
            <person name="LaButti K."/>
            <person name="Andreopoulos B."/>
            <person name="Lipzen A."/>
            <person name="Chen C."/>
            <person name="Yanf M."/>
            <person name="Daum C."/>
            <person name="Ng V."/>
            <person name="Clum A."/>
            <person name="Steindorff A."/>
            <person name="Ohm R."/>
            <person name="Martin F."/>
            <person name="Silar P."/>
            <person name="Natvig D."/>
            <person name="Lalanne C."/>
            <person name="Gautier V."/>
            <person name="Ament-velasquez S.L."/>
            <person name="Kruys A."/>
            <person name="Hutchinson M.I."/>
            <person name="Powell A.J."/>
            <person name="Barry K."/>
            <person name="Miller A.N."/>
            <person name="Grigoriev I.V."/>
            <person name="Debuchy R."/>
            <person name="Gladieux P."/>
            <person name="Thoren M.H."/>
            <person name="Johannesson H."/>
        </authorList>
    </citation>
    <scope>NUCLEOTIDE SEQUENCE</scope>
    <source>
        <strain evidence="1">SMH3391-2</strain>
    </source>
</reference>
<name>A0AA39XNB2_9PEZI</name>
<dbReference type="Proteomes" id="UP001174934">
    <property type="component" value="Unassembled WGS sequence"/>
</dbReference>
<organism evidence="1 2">
    <name type="scientific">Bombardia bombarda</name>
    <dbReference type="NCBI Taxonomy" id="252184"/>
    <lineage>
        <taxon>Eukaryota</taxon>
        <taxon>Fungi</taxon>
        <taxon>Dikarya</taxon>
        <taxon>Ascomycota</taxon>
        <taxon>Pezizomycotina</taxon>
        <taxon>Sordariomycetes</taxon>
        <taxon>Sordariomycetidae</taxon>
        <taxon>Sordariales</taxon>
        <taxon>Lasiosphaeriaceae</taxon>
        <taxon>Bombardia</taxon>
    </lineage>
</organism>
<keyword evidence="2" id="KW-1185">Reference proteome</keyword>
<sequence>GDSTWDGTCDAVSQASHRTQLPNRLGLLLENYLGAASFPRCSHQSLPRQLSI</sequence>
<accession>A0AA39XNB2</accession>
<dbReference type="AlphaFoldDB" id="A0AA39XNB2"/>
<feature type="non-terminal residue" evidence="1">
    <location>
        <position position="1"/>
    </location>
</feature>
<evidence type="ECO:0000313" key="2">
    <source>
        <dbReference type="Proteomes" id="UP001174934"/>
    </source>
</evidence>
<comment type="caution">
    <text evidence="1">The sequence shown here is derived from an EMBL/GenBank/DDBJ whole genome shotgun (WGS) entry which is preliminary data.</text>
</comment>
<proteinExistence type="predicted"/>